<evidence type="ECO:0000256" key="5">
    <source>
        <dbReference type="ARBA" id="ARBA00022660"/>
    </source>
</evidence>
<dbReference type="GO" id="GO:0005739">
    <property type="term" value="C:mitochondrion"/>
    <property type="evidence" value="ECO:0007669"/>
    <property type="project" value="TreeGrafter"/>
</dbReference>
<evidence type="ECO:0000256" key="4">
    <source>
        <dbReference type="ARBA" id="ARBA00022448"/>
    </source>
</evidence>
<reference evidence="16" key="1">
    <citation type="submission" date="2019-12" db="EMBL/GenBank/DDBJ databases">
        <title>Genome sequencing and annotation of Brassica cretica.</title>
        <authorList>
            <person name="Studholme D.J."/>
            <person name="Sarris P."/>
        </authorList>
    </citation>
    <scope>NUCLEOTIDE SEQUENCE</scope>
    <source>
        <strain evidence="16">PFS-109/04</strain>
        <tissue evidence="16">Leaf</tissue>
    </source>
</reference>
<name>A0A8S9NDU8_BRACR</name>
<dbReference type="AlphaFoldDB" id="A0A8S9NDU8"/>
<keyword evidence="11 13" id="KW-0408">Iron</keyword>
<evidence type="ECO:0000313" key="17">
    <source>
        <dbReference type="Proteomes" id="UP000712600"/>
    </source>
</evidence>
<evidence type="ECO:0000256" key="10">
    <source>
        <dbReference type="ARBA" id="ARBA00023002"/>
    </source>
</evidence>
<evidence type="ECO:0000256" key="13">
    <source>
        <dbReference type="RuleBase" id="RU003779"/>
    </source>
</evidence>
<evidence type="ECO:0000256" key="3">
    <source>
        <dbReference type="ARBA" id="ARBA00008388"/>
    </source>
</evidence>
<dbReference type="InterPro" id="IPR002680">
    <property type="entry name" value="AOX"/>
</dbReference>
<evidence type="ECO:0000256" key="11">
    <source>
        <dbReference type="ARBA" id="ARBA00023004"/>
    </source>
</evidence>
<dbReference type="PANTHER" id="PTHR31803">
    <property type="entry name" value="ALTERNATIVE OXIDASE"/>
    <property type="match status" value="1"/>
</dbReference>
<comment type="similarity">
    <text evidence="3 13">Belongs to the alternative oxidase family.</text>
</comment>
<protein>
    <recommendedName>
        <fullName evidence="13">Ubiquinol oxidase</fullName>
        <ecNumber evidence="13">1.10.3.11</ecNumber>
    </recommendedName>
</protein>
<proteinExistence type="inferred from homology"/>
<keyword evidence="9 15" id="KW-1133">Transmembrane helix</keyword>
<evidence type="ECO:0000313" key="16">
    <source>
        <dbReference type="EMBL" id="KAF3500078.1"/>
    </source>
</evidence>
<feature type="transmembrane region" description="Helical" evidence="15">
    <location>
        <begin position="141"/>
        <end position="159"/>
    </location>
</feature>
<feature type="compositionally biased region" description="Basic and acidic residues" evidence="14">
    <location>
        <begin position="81"/>
        <end position="98"/>
    </location>
</feature>
<dbReference type="CDD" id="cd01053">
    <property type="entry name" value="AOX"/>
    <property type="match status" value="1"/>
</dbReference>
<evidence type="ECO:0000256" key="2">
    <source>
        <dbReference type="ARBA" id="ARBA00004370"/>
    </source>
</evidence>
<keyword evidence="4" id="KW-0813">Transport</keyword>
<dbReference type="GO" id="GO:0010230">
    <property type="term" value="P:alternative respiration"/>
    <property type="evidence" value="ECO:0007669"/>
    <property type="project" value="TreeGrafter"/>
</dbReference>
<evidence type="ECO:0000256" key="15">
    <source>
        <dbReference type="SAM" id="Phobius"/>
    </source>
</evidence>
<keyword evidence="6 13" id="KW-0812">Transmembrane</keyword>
<feature type="region of interest" description="Disordered" evidence="14">
    <location>
        <begin position="81"/>
        <end position="101"/>
    </location>
</feature>
<dbReference type="InterPro" id="IPR038659">
    <property type="entry name" value="AOX_sf"/>
</dbReference>
<evidence type="ECO:0000256" key="1">
    <source>
        <dbReference type="ARBA" id="ARBA00001192"/>
    </source>
</evidence>
<gene>
    <name evidence="16" type="ORF">F2Q69_00040144</name>
</gene>
<comment type="caution">
    <text evidence="16">The sequence shown here is derived from an EMBL/GenBank/DDBJ whole genome shotgun (WGS) entry which is preliminary data.</text>
</comment>
<evidence type="ECO:0000256" key="8">
    <source>
        <dbReference type="ARBA" id="ARBA00022982"/>
    </source>
</evidence>
<keyword evidence="5 13" id="KW-0679">Respiratory chain</keyword>
<comment type="subcellular location">
    <subcellularLocation>
        <location evidence="2">Membrane</location>
    </subcellularLocation>
</comment>
<keyword evidence="7 13" id="KW-0479">Metal-binding</keyword>
<dbReference type="EMBL" id="QGKX02001621">
    <property type="protein sequence ID" value="KAF3500078.1"/>
    <property type="molecule type" value="Genomic_DNA"/>
</dbReference>
<dbReference type="EC" id="1.10.3.11" evidence="13"/>
<dbReference type="PANTHER" id="PTHR31803:SF6">
    <property type="entry name" value="UBIQUINOL OXIDASE 2, MITOCHONDRIAL"/>
    <property type="match status" value="1"/>
</dbReference>
<dbReference type="GO" id="GO:0102721">
    <property type="term" value="F:ubiquinol:oxygen oxidoreductase activity"/>
    <property type="evidence" value="ECO:0007669"/>
    <property type="project" value="UniProtKB-EC"/>
</dbReference>
<evidence type="ECO:0000256" key="6">
    <source>
        <dbReference type="ARBA" id="ARBA00022692"/>
    </source>
</evidence>
<evidence type="ECO:0000256" key="12">
    <source>
        <dbReference type="ARBA" id="ARBA00023136"/>
    </source>
</evidence>
<keyword evidence="10 13" id="KW-0560">Oxidoreductase</keyword>
<organism evidence="16 17">
    <name type="scientific">Brassica cretica</name>
    <name type="common">Mustard</name>
    <dbReference type="NCBI Taxonomy" id="69181"/>
    <lineage>
        <taxon>Eukaryota</taxon>
        <taxon>Viridiplantae</taxon>
        <taxon>Streptophyta</taxon>
        <taxon>Embryophyta</taxon>
        <taxon>Tracheophyta</taxon>
        <taxon>Spermatophyta</taxon>
        <taxon>Magnoliopsida</taxon>
        <taxon>eudicotyledons</taxon>
        <taxon>Gunneridae</taxon>
        <taxon>Pentapetalae</taxon>
        <taxon>rosids</taxon>
        <taxon>malvids</taxon>
        <taxon>Brassicales</taxon>
        <taxon>Brassicaceae</taxon>
        <taxon>Brassiceae</taxon>
        <taxon>Brassica</taxon>
    </lineage>
</organism>
<keyword evidence="8 13" id="KW-0249">Electron transport</keyword>
<dbReference type="GO" id="GO:0106292">
    <property type="term" value="F:superoxide-generating NADPH oxidase activity"/>
    <property type="evidence" value="ECO:0007669"/>
    <property type="project" value="UniProtKB-ARBA"/>
</dbReference>
<evidence type="ECO:0000256" key="7">
    <source>
        <dbReference type="ARBA" id="ARBA00022723"/>
    </source>
</evidence>
<dbReference type="GO" id="GO:0098803">
    <property type="term" value="C:respiratory chain complex"/>
    <property type="evidence" value="ECO:0007669"/>
    <property type="project" value="UniProtKB-UniRule"/>
</dbReference>
<dbReference type="Gene3D" id="1.20.1260.140">
    <property type="entry name" value="Alternative oxidase"/>
    <property type="match status" value="1"/>
</dbReference>
<evidence type="ECO:0000256" key="9">
    <source>
        <dbReference type="ARBA" id="ARBA00022989"/>
    </source>
</evidence>
<keyword evidence="12 13" id="KW-0472">Membrane</keyword>
<evidence type="ECO:0000256" key="14">
    <source>
        <dbReference type="SAM" id="MobiDB-lite"/>
    </source>
</evidence>
<comment type="cofactor">
    <cofactor evidence="13">
        <name>Fe cation</name>
        <dbReference type="ChEBI" id="CHEBI:24875"/>
    </cofactor>
    <text evidence="13">Binds 2 iron ions per subunit.</text>
</comment>
<dbReference type="Pfam" id="PF01786">
    <property type="entry name" value="AOX"/>
    <property type="match status" value="1"/>
</dbReference>
<comment type="catalytic activity">
    <reaction evidence="1 13">
        <text>2 a ubiquinol + O2 = 2 a ubiquinone + 2 H2O</text>
        <dbReference type="Rhea" id="RHEA:30255"/>
        <dbReference type="Rhea" id="RHEA-COMP:9565"/>
        <dbReference type="Rhea" id="RHEA-COMP:9566"/>
        <dbReference type="ChEBI" id="CHEBI:15377"/>
        <dbReference type="ChEBI" id="CHEBI:15379"/>
        <dbReference type="ChEBI" id="CHEBI:16389"/>
        <dbReference type="ChEBI" id="CHEBI:17976"/>
        <dbReference type="EC" id="1.10.3.11"/>
    </reaction>
</comment>
<accession>A0A8S9NDU8</accession>
<dbReference type="GO" id="GO:0046872">
    <property type="term" value="F:metal ion binding"/>
    <property type="evidence" value="ECO:0007669"/>
    <property type="project" value="UniProtKB-UniRule"/>
</dbReference>
<dbReference type="GO" id="GO:0009916">
    <property type="term" value="F:alternative oxidase activity"/>
    <property type="evidence" value="ECO:0007669"/>
    <property type="project" value="UniProtKB-UniRule"/>
</dbReference>
<dbReference type="Proteomes" id="UP000712600">
    <property type="component" value="Unassembled WGS sequence"/>
</dbReference>
<feature type="transmembrane region" description="Helical" evidence="15">
    <location>
        <begin position="197"/>
        <end position="220"/>
    </location>
</feature>
<dbReference type="GO" id="GO:0016020">
    <property type="term" value="C:membrane"/>
    <property type="evidence" value="ECO:0007669"/>
    <property type="project" value="UniProtKB-SubCell"/>
</dbReference>
<sequence length="314" mass="36034">MSQLAARTGLRALLVHSRVNRNMFMRCVSAVKNGEDTKKPMPVHDWCGGFVDFNIRSEHVQVYLIGDFNMRWRRMCSASATEKKDEKPRIDKVKKDQDGGGSVAVPSYWGIETAKMKIARKDGSKWPWNCFMRRYGCRAMMLETVAAVPGMVGGMLLHLKSIRRFEHSGGWIKALLEEAENERMHLMTMMELVKPKWYERLLVILVQGVFFSSFFTCYVVSPRLAHRIVGYLEEEAIHSYTEFLKDIDDGKIENVKAPAIAIDYWRLPEDATLKDVVTVIRADEAHHRDVNHFASDIRNQGKELREAAAPIGYH</sequence>